<dbReference type="GO" id="GO:0020037">
    <property type="term" value="F:heme binding"/>
    <property type="evidence" value="ECO:0007669"/>
    <property type="project" value="InterPro"/>
</dbReference>
<dbReference type="EMBL" id="SLXQ01000010">
    <property type="protein sequence ID" value="TCP48635.1"/>
    <property type="molecule type" value="Genomic_DNA"/>
</dbReference>
<reference evidence="9 10" key="1">
    <citation type="submission" date="2019-03" db="EMBL/GenBank/DDBJ databases">
        <title>Genomic Encyclopedia of Type Strains, Phase IV (KMG-IV): sequencing the most valuable type-strain genomes for metagenomic binning, comparative biology and taxonomic classification.</title>
        <authorList>
            <person name="Goeker M."/>
        </authorList>
    </citation>
    <scope>NUCLEOTIDE SEQUENCE [LARGE SCALE GENOMIC DNA]</scope>
    <source>
        <strain evidence="9 10">DSM 45765</strain>
    </source>
</reference>
<dbReference type="InterPro" id="IPR017972">
    <property type="entry name" value="Cyt_P450_CS"/>
</dbReference>
<dbReference type="PANTHER" id="PTHR46696:SF1">
    <property type="entry name" value="CYTOCHROME P450 YJIB-RELATED"/>
    <property type="match status" value="1"/>
</dbReference>
<evidence type="ECO:0000256" key="3">
    <source>
        <dbReference type="ARBA" id="ARBA00022723"/>
    </source>
</evidence>
<dbReference type="InterPro" id="IPR001128">
    <property type="entry name" value="Cyt_P450"/>
</dbReference>
<dbReference type="Proteomes" id="UP000294911">
    <property type="component" value="Unassembled WGS sequence"/>
</dbReference>
<dbReference type="GO" id="GO:0016705">
    <property type="term" value="F:oxidoreductase activity, acting on paired donors, with incorporation or reduction of molecular oxygen"/>
    <property type="evidence" value="ECO:0007669"/>
    <property type="project" value="InterPro"/>
</dbReference>
<organism evidence="9 10">
    <name type="scientific">Tamaricihabitans halophyticus</name>
    <dbReference type="NCBI Taxonomy" id="1262583"/>
    <lineage>
        <taxon>Bacteria</taxon>
        <taxon>Bacillati</taxon>
        <taxon>Actinomycetota</taxon>
        <taxon>Actinomycetes</taxon>
        <taxon>Pseudonocardiales</taxon>
        <taxon>Pseudonocardiaceae</taxon>
        <taxon>Tamaricihabitans</taxon>
    </lineage>
</organism>
<keyword evidence="4 7" id="KW-0560">Oxidoreductase</keyword>
<evidence type="ECO:0000256" key="2">
    <source>
        <dbReference type="ARBA" id="ARBA00022617"/>
    </source>
</evidence>
<dbReference type="PROSITE" id="PS00086">
    <property type="entry name" value="CYTOCHROME_P450"/>
    <property type="match status" value="1"/>
</dbReference>
<protein>
    <submittedName>
        <fullName evidence="9">Cytochrome P450</fullName>
    </submittedName>
</protein>
<gene>
    <name evidence="9" type="ORF">EV191_110195</name>
</gene>
<comment type="similarity">
    <text evidence="1 7">Belongs to the cytochrome P450 family.</text>
</comment>
<keyword evidence="3 7" id="KW-0479">Metal-binding</keyword>
<comment type="caution">
    <text evidence="9">The sequence shown here is derived from an EMBL/GenBank/DDBJ whole genome shotgun (WGS) entry which is preliminary data.</text>
</comment>
<dbReference type="SUPFAM" id="SSF48264">
    <property type="entry name" value="Cytochrome P450"/>
    <property type="match status" value="1"/>
</dbReference>
<dbReference type="FunFam" id="1.10.630.10:FF:000018">
    <property type="entry name" value="Cytochrome P450 monooxygenase"/>
    <property type="match status" value="1"/>
</dbReference>
<evidence type="ECO:0000256" key="8">
    <source>
        <dbReference type="SAM" id="MobiDB-lite"/>
    </source>
</evidence>
<dbReference type="AlphaFoldDB" id="A0A4R2QNJ4"/>
<dbReference type="PRINTS" id="PR00385">
    <property type="entry name" value="P450"/>
</dbReference>
<dbReference type="Pfam" id="PF00067">
    <property type="entry name" value="p450"/>
    <property type="match status" value="1"/>
</dbReference>
<sequence>MAAPLPTARTNPFDPPEELRADDRGIRRFTLPDGSLGWLITSHPLAKSVLADSGFSSKMELRKQVVARGETRDKETGKPPVDGMFIAMDPPEHTRFRRQLTGQFTVRRMNQLQPRIQQIVDEHLEAMAASGPPADLVAAFALPVPSLVICELLGVPYADRADFQRNSATALRLGVSDEEALAAVQSLAGFLAGLIERKRREPTDDLLSGLIENGELTDRELIGVSMVLLVAGHETTANMLSLGTLALLRHPEQADALRASETSVDVAVEELLRYLSVIQFGTTRVATYETELGGEGIAVGDQVLLSIPAANRDSGQFAEPDQLNLAGQTQGHLAFGHGVHQCLGQQLARIEMRIGYTTLLRRFPTLRLAVPVADIPLRTDMTIYGVHELPVSW</sequence>
<evidence type="ECO:0000256" key="6">
    <source>
        <dbReference type="ARBA" id="ARBA00023033"/>
    </source>
</evidence>
<feature type="region of interest" description="Disordered" evidence="8">
    <location>
        <begin position="1"/>
        <end position="20"/>
    </location>
</feature>
<feature type="region of interest" description="Disordered" evidence="8">
    <location>
        <begin position="66"/>
        <end position="86"/>
    </location>
</feature>
<keyword evidence="5 7" id="KW-0408">Iron</keyword>
<dbReference type="GO" id="GO:0005506">
    <property type="term" value="F:iron ion binding"/>
    <property type="evidence" value="ECO:0007669"/>
    <property type="project" value="InterPro"/>
</dbReference>
<dbReference type="InterPro" id="IPR002397">
    <property type="entry name" value="Cyt_P450_B"/>
</dbReference>
<evidence type="ECO:0000256" key="5">
    <source>
        <dbReference type="ARBA" id="ARBA00023004"/>
    </source>
</evidence>
<evidence type="ECO:0000256" key="1">
    <source>
        <dbReference type="ARBA" id="ARBA00010617"/>
    </source>
</evidence>
<dbReference type="OrthoDB" id="3664945at2"/>
<dbReference type="Gene3D" id="1.10.630.10">
    <property type="entry name" value="Cytochrome P450"/>
    <property type="match status" value="1"/>
</dbReference>
<evidence type="ECO:0000256" key="4">
    <source>
        <dbReference type="ARBA" id="ARBA00023002"/>
    </source>
</evidence>
<proteinExistence type="inferred from homology"/>
<dbReference type="PANTHER" id="PTHR46696">
    <property type="entry name" value="P450, PUTATIVE (EUROFUNG)-RELATED"/>
    <property type="match status" value="1"/>
</dbReference>
<dbReference type="CDD" id="cd11030">
    <property type="entry name" value="CYP105-like"/>
    <property type="match status" value="1"/>
</dbReference>
<keyword evidence="6 7" id="KW-0503">Monooxygenase</keyword>
<dbReference type="GO" id="GO:0004497">
    <property type="term" value="F:monooxygenase activity"/>
    <property type="evidence" value="ECO:0007669"/>
    <property type="project" value="UniProtKB-KW"/>
</dbReference>
<dbReference type="InterPro" id="IPR036396">
    <property type="entry name" value="Cyt_P450_sf"/>
</dbReference>
<evidence type="ECO:0000313" key="10">
    <source>
        <dbReference type="Proteomes" id="UP000294911"/>
    </source>
</evidence>
<evidence type="ECO:0000256" key="7">
    <source>
        <dbReference type="RuleBase" id="RU000461"/>
    </source>
</evidence>
<evidence type="ECO:0000313" key="9">
    <source>
        <dbReference type="EMBL" id="TCP48635.1"/>
    </source>
</evidence>
<keyword evidence="2 7" id="KW-0349">Heme</keyword>
<accession>A0A4R2QNJ4</accession>
<dbReference type="RefSeq" id="WP_132878899.1">
    <property type="nucleotide sequence ID" value="NZ_SLXQ01000010.1"/>
</dbReference>
<name>A0A4R2QNJ4_9PSEU</name>
<dbReference type="PRINTS" id="PR00359">
    <property type="entry name" value="BP450"/>
</dbReference>
<keyword evidence="10" id="KW-1185">Reference proteome</keyword>
<feature type="compositionally biased region" description="Basic and acidic residues" evidence="8">
    <location>
        <begin position="66"/>
        <end position="77"/>
    </location>
</feature>